<evidence type="ECO:0000313" key="16">
    <source>
        <dbReference type="Proteomes" id="UP000838412"/>
    </source>
</evidence>
<evidence type="ECO:0000256" key="11">
    <source>
        <dbReference type="ARBA" id="ARBA00041876"/>
    </source>
</evidence>
<dbReference type="OrthoDB" id="276989at2759"/>
<gene>
    <name evidence="15" type="primary">SLC25A26</name>
    <name evidence="15" type="ORF">BLAG_LOCUS20082</name>
</gene>
<organism evidence="15 16">
    <name type="scientific">Branchiostoma lanceolatum</name>
    <name type="common">Common lancelet</name>
    <name type="synonym">Amphioxus lanceolatum</name>
    <dbReference type="NCBI Taxonomy" id="7740"/>
    <lineage>
        <taxon>Eukaryota</taxon>
        <taxon>Metazoa</taxon>
        <taxon>Chordata</taxon>
        <taxon>Cephalochordata</taxon>
        <taxon>Leptocardii</taxon>
        <taxon>Amphioxiformes</taxon>
        <taxon>Branchiostomatidae</taxon>
        <taxon>Branchiostoma</taxon>
    </lineage>
</organism>
<keyword evidence="4 12" id="KW-0812">Transmembrane</keyword>
<dbReference type="InterPro" id="IPR023395">
    <property type="entry name" value="MCP_dom_sf"/>
</dbReference>
<feature type="repeat" description="Solcar" evidence="12">
    <location>
        <begin position="103"/>
        <end position="182"/>
    </location>
</feature>
<comment type="catalytic activity">
    <reaction evidence="8">
        <text>S-adenosyl-L-homocysteine(out) + S-adenosyl-L-methionine(in) = S-adenosyl-L-homocysteine(in) + S-adenosyl-L-methionine(out)</text>
        <dbReference type="Rhea" id="RHEA:75479"/>
        <dbReference type="ChEBI" id="CHEBI:57856"/>
        <dbReference type="ChEBI" id="CHEBI:59789"/>
    </reaction>
</comment>
<sequence length="289" mass="30849">MAAVEDNEMSVIADDMEPSFAKCLVAGGMAGTAVDVTLFPLDTLKTRLQSEAGFWRSGGFRGIYSGLGSAAVGSAPGAAVFFVTYEFVKSLTGSLLPESLAPVSHMIGASAGEVAACIVRVPVEVVKQRAQANPGQSSYSVLRRTVTQEGFRGLYRGYLSTVIREIPFSFVQFPIWEFLKKSWSRRQGKLVDPWQGAVCGAISGGFSAAVTTPLDLAKTRIMLAKVGTETARGSIPSVLKKIWRTDGMRGLFAGVGPRTLWISLGGFIFLGVYDKSKAVMSNVSKDVVT</sequence>
<dbReference type="AlphaFoldDB" id="A0A8J9ZZP3"/>
<protein>
    <recommendedName>
        <fullName evidence="10">Mitochondrial S-adenosylmethionine carrier protein</fullName>
    </recommendedName>
    <alternativeName>
        <fullName evidence="11">Solute carrier family 25 member 26</fullName>
    </alternativeName>
</protein>
<evidence type="ECO:0000256" key="10">
    <source>
        <dbReference type="ARBA" id="ARBA00039950"/>
    </source>
</evidence>
<evidence type="ECO:0000256" key="7">
    <source>
        <dbReference type="ARBA" id="ARBA00023136"/>
    </source>
</evidence>
<reference evidence="15" key="1">
    <citation type="submission" date="2022-01" db="EMBL/GenBank/DDBJ databases">
        <authorList>
            <person name="Braso-Vives M."/>
        </authorList>
    </citation>
    <scope>NUCLEOTIDE SEQUENCE</scope>
</reference>
<evidence type="ECO:0000313" key="15">
    <source>
        <dbReference type="EMBL" id="CAH1266500.1"/>
    </source>
</evidence>
<keyword evidence="7 12" id="KW-0472">Membrane</keyword>
<dbReference type="PANTHER" id="PTHR45667">
    <property type="entry name" value="S-ADENOSYLMETHIONINE MITOCHONDRIAL CARRIER PROTEIN"/>
    <property type="match status" value="1"/>
</dbReference>
<evidence type="ECO:0000256" key="9">
    <source>
        <dbReference type="ARBA" id="ARBA00037638"/>
    </source>
</evidence>
<keyword evidence="3 13" id="KW-0813">Transport</keyword>
<comment type="similarity">
    <text evidence="2 13">Belongs to the mitochondrial carrier (TC 2.A.29) family.</text>
</comment>
<dbReference type="InterPro" id="IPR018108">
    <property type="entry name" value="MCP_transmembrane"/>
</dbReference>
<feature type="repeat" description="Solcar" evidence="12">
    <location>
        <begin position="191"/>
        <end position="279"/>
    </location>
</feature>
<keyword evidence="6 14" id="KW-1133">Transmembrane helix</keyword>
<dbReference type="SUPFAM" id="SSF103506">
    <property type="entry name" value="Mitochondrial carrier"/>
    <property type="match status" value="1"/>
</dbReference>
<feature type="transmembrane region" description="Helical" evidence="14">
    <location>
        <begin position="250"/>
        <end position="273"/>
    </location>
</feature>
<dbReference type="Proteomes" id="UP000838412">
    <property type="component" value="Chromosome 5"/>
</dbReference>
<evidence type="ECO:0000256" key="3">
    <source>
        <dbReference type="ARBA" id="ARBA00022448"/>
    </source>
</evidence>
<dbReference type="GO" id="GO:0016020">
    <property type="term" value="C:membrane"/>
    <property type="evidence" value="ECO:0007669"/>
    <property type="project" value="UniProtKB-SubCell"/>
</dbReference>
<keyword evidence="16" id="KW-1185">Reference proteome</keyword>
<comment type="subcellular location">
    <subcellularLocation>
        <location evidence="1">Membrane</location>
        <topology evidence="1">Multi-pass membrane protein</topology>
    </subcellularLocation>
</comment>
<comment type="function">
    <text evidence="9">Mitochondrial S-adenosyl-L-methionine/S-adenosyl-L-homocysteine antiporter. Mediates the exchange of cytosolic S-adenosyl-L-methionine, the predominant methyl-group donor for macromolecule methylation processes, for mitochondrial S-adenosylhomocysteine(SAH), a by-product of methylation reactions.</text>
</comment>
<evidence type="ECO:0000256" key="12">
    <source>
        <dbReference type="PROSITE-ProRule" id="PRU00282"/>
    </source>
</evidence>
<evidence type="ECO:0000256" key="4">
    <source>
        <dbReference type="ARBA" id="ARBA00022692"/>
    </source>
</evidence>
<keyword evidence="5" id="KW-0677">Repeat</keyword>
<dbReference type="PROSITE" id="PS50920">
    <property type="entry name" value="SOLCAR"/>
    <property type="match status" value="3"/>
</dbReference>
<evidence type="ECO:0000256" key="5">
    <source>
        <dbReference type="ARBA" id="ARBA00022737"/>
    </source>
</evidence>
<evidence type="ECO:0000256" key="13">
    <source>
        <dbReference type="RuleBase" id="RU000488"/>
    </source>
</evidence>
<dbReference type="EMBL" id="OV696690">
    <property type="protein sequence ID" value="CAH1266500.1"/>
    <property type="molecule type" value="Genomic_DNA"/>
</dbReference>
<dbReference type="Gene3D" id="1.50.40.10">
    <property type="entry name" value="Mitochondrial carrier domain"/>
    <property type="match status" value="2"/>
</dbReference>
<evidence type="ECO:0000256" key="8">
    <source>
        <dbReference type="ARBA" id="ARBA00035847"/>
    </source>
</evidence>
<feature type="repeat" description="Solcar" evidence="12">
    <location>
        <begin position="18"/>
        <end position="91"/>
    </location>
</feature>
<name>A0A8J9ZZP3_BRALA</name>
<dbReference type="FunFam" id="1.50.40.10:FF:000199">
    <property type="entry name" value="Predicted protein"/>
    <property type="match status" value="1"/>
</dbReference>
<dbReference type="Pfam" id="PF00153">
    <property type="entry name" value="Mito_carr"/>
    <property type="match status" value="3"/>
</dbReference>
<evidence type="ECO:0000256" key="14">
    <source>
        <dbReference type="SAM" id="Phobius"/>
    </source>
</evidence>
<proteinExistence type="inferred from homology"/>
<feature type="transmembrane region" description="Helical" evidence="14">
    <location>
        <begin position="62"/>
        <end position="83"/>
    </location>
</feature>
<dbReference type="FunFam" id="1.50.40.10:FF:000112">
    <property type="entry name" value="Mitochondrial carrier protein (Pet8), putative"/>
    <property type="match status" value="1"/>
</dbReference>
<accession>A0A8J9ZZP3</accession>
<evidence type="ECO:0000256" key="2">
    <source>
        <dbReference type="ARBA" id="ARBA00006375"/>
    </source>
</evidence>
<evidence type="ECO:0000256" key="6">
    <source>
        <dbReference type="ARBA" id="ARBA00022989"/>
    </source>
</evidence>
<evidence type="ECO:0000256" key="1">
    <source>
        <dbReference type="ARBA" id="ARBA00004141"/>
    </source>
</evidence>